<dbReference type="InterPro" id="IPR018060">
    <property type="entry name" value="HTH_AraC"/>
</dbReference>
<dbReference type="Gene3D" id="1.10.10.60">
    <property type="entry name" value="Homeodomain-like"/>
    <property type="match status" value="1"/>
</dbReference>
<gene>
    <name evidence="5" type="ORF">NCTC1935_03145</name>
</gene>
<dbReference type="InterPro" id="IPR009057">
    <property type="entry name" value="Homeodomain-like_sf"/>
</dbReference>
<dbReference type="InterPro" id="IPR050204">
    <property type="entry name" value="AraC_XylS_family_regulators"/>
</dbReference>
<evidence type="ECO:0000256" key="2">
    <source>
        <dbReference type="ARBA" id="ARBA00023125"/>
    </source>
</evidence>
<dbReference type="GO" id="GO:0043565">
    <property type="term" value="F:sequence-specific DNA binding"/>
    <property type="evidence" value="ECO:0007669"/>
    <property type="project" value="InterPro"/>
</dbReference>
<keyword evidence="2" id="KW-0238">DNA-binding</keyword>
<dbReference type="GO" id="GO:0003700">
    <property type="term" value="F:DNA-binding transcription factor activity"/>
    <property type="evidence" value="ECO:0007669"/>
    <property type="project" value="InterPro"/>
</dbReference>
<keyword evidence="3" id="KW-0804">Transcription</keyword>
<name>A0A449H2M7_NOCFR</name>
<proteinExistence type="predicted"/>
<dbReference type="AlphaFoldDB" id="A0A449H2M7"/>
<dbReference type="SUPFAM" id="SSF46689">
    <property type="entry name" value="Homeodomain-like"/>
    <property type="match status" value="1"/>
</dbReference>
<protein>
    <submittedName>
        <fullName evidence="5">Adenosine deaminase</fullName>
    </submittedName>
</protein>
<accession>A0A449H2M7</accession>
<feature type="domain" description="HTH araC/xylS-type" evidence="4">
    <location>
        <begin position="163"/>
        <end position="262"/>
    </location>
</feature>
<keyword evidence="1" id="KW-0805">Transcription regulation</keyword>
<dbReference type="Pfam" id="PF12833">
    <property type="entry name" value="HTH_18"/>
    <property type="match status" value="1"/>
</dbReference>
<dbReference type="PROSITE" id="PS01124">
    <property type="entry name" value="HTH_ARAC_FAMILY_2"/>
    <property type="match status" value="1"/>
</dbReference>
<dbReference type="RefSeq" id="WP_212734988.1">
    <property type="nucleotide sequence ID" value="NZ_CAACYE020000001.1"/>
</dbReference>
<reference evidence="5" key="1">
    <citation type="submission" date="2019-02" db="EMBL/GenBank/DDBJ databases">
        <authorList>
            <consortium name="Pathogen Informatics"/>
        </authorList>
    </citation>
    <scope>NUCLEOTIDE SEQUENCE</scope>
    <source>
        <strain evidence="5">3012STDY6733949</strain>
    </source>
</reference>
<dbReference type="EMBL" id="CAACYE010000005">
    <property type="protein sequence ID" value="VFA85307.1"/>
    <property type="molecule type" value="Genomic_DNA"/>
</dbReference>
<evidence type="ECO:0000256" key="3">
    <source>
        <dbReference type="ARBA" id="ARBA00023163"/>
    </source>
</evidence>
<evidence type="ECO:0000259" key="4">
    <source>
        <dbReference type="PROSITE" id="PS01124"/>
    </source>
</evidence>
<evidence type="ECO:0000313" key="5">
    <source>
        <dbReference type="EMBL" id="VFA85307.1"/>
    </source>
</evidence>
<dbReference type="PANTHER" id="PTHR46796:SF15">
    <property type="entry name" value="BLL1074 PROTEIN"/>
    <property type="match status" value="1"/>
</dbReference>
<evidence type="ECO:0000256" key="1">
    <source>
        <dbReference type="ARBA" id="ARBA00023015"/>
    </source>
</evidence>
<organism evidence="5">
    <name type="scientific">Nocardia farcinica</name>
    <dbReference type="NCBI Taxonomy" id="37329"/>
    <lineage>
        <taxon>Bacteria</taxon>
        <taxon>Bacillati</taxon>
        <taxon>Actinomycetota</taxon>
        <taxon>Actinomycetes</taxon>
        <taxon>Mycobacteriales</taxon>
        <taxon>Nocardiaceae</taxon>
        <taxon>Nocardia</taxon>
    </lineage>
</organism>
<sequence length="262" mass="28386">MRPIVCERELGEGWELTRPTTAALPGVRMSGFHDRGTGGLDMQVAALSAVTVVIDLGDHPLSVAEDTAPRTVDSLVAGLAPAPHRVRSAALECLELRLSPVAAYALLDAAPSELNGVPSAEDLWGAPARRLRERLRDTQTWPERFALATDFLAGHDTGRSMDPEVTAAWHTMLTRNGQVRIAELAETTGWSRKRLWSRFTAQVGVTPKRAAMVVRFRRAFDLLLAGHPPAEVAARCGYTDQSHLHRDVTAFSGLTPGLLATS</sequence>
<dbReference type="PANTHER" id="PTHR46796">
    <property type="entry name" value="HTH-TYPE TRANSCRIPTIONAL ACTIVATOR RHAS-RELATED"/>
    <property type="match status" value="1"/>
</dbReference>
<dbReference type="SMART" id="SM00342">
    <property type="entry name" value="HTH_ARAC"/>
    <property type="match status" value="1"/>
</dbReference>